<name>A0A1I2VWL5_9BACL</name>
<dbReference type="InterPro" id="IPR036380">
    <property type="entry name" value="Isochorismatase-like_sf"/>
</dbReference>
<dbReference type="STRING" id="269670.SAMN02982927_03230"/>
<dbReference type="Pfam" id="PF00857">
    <property type="entry name" value="Isochorismatase"/>
    <property type="match status" value="1"/>
</dbReference>
<protein>
    <submittedName>
        <fullName evidence="2">Isochorismatase family protein</fullName>
    </submittedName>
</protein>
<evidence type="ECO:0000313" key="2">
    <source>
        <dbReference type="EMBL" id="SFG92106.1"/>
    </source>
</evidence>
<dbReference type="RefSeq" id="WP_245734317.1">
    <property type="nucleotide sequence ID" value="NZ_FOOY01000030.1"/>
</dbReference>
<evidence type="ECO:0000259" key="1">
    <source>
        <dbReference type="Pfam" id="PF00857"/>
    </source>
</evidence>
<organism evidence="2 3">
    <name type="scientific">Sporolactobacillus nakayamae</name>
    <dbReference type="NCBI Taxonomy" id="269670"/>
    <lineage>
        <taxon>Bacteria</taxon>
        <taxon>Bacillati</taxon>
        <taxon>Bacillota</taxon>
        <taxon>Bacilli</taxon>
        <taxon>Bacillales</taxon>
        <taxon>Sporolactobacillaceae</taxon>
        <taxon>Sporolactobacillus</taxon>
    </lineage>
</organism>
<gene>
    <name evidence="2" type="ORF">SAMN02982927_03230</name>
</gene>
<reference evidence="3" key="1">
    <citation type="submission" date="2016-10" db="EMBL/GenBank/DDBJ databases">
        <authorList>
            <person name="Varghese N."/>
            <person name="Submissions S."/>
        </authorList>
    </citation>
    <scope>NUCLEOTIDE SEQUENCE [LARGE SCALE GENOMIC DNA]</scope>
    <source>
        <strain evidence="3">ATCC 700379</strain>
    </source>
</reference>
<feature type="domain" description="Isochorismatase-like" evidence="1">
    <location>
        <begin position="6"/>
        <end position="46"/>
    </location>
</feature>
<dbReference type="Proteomes" id="UP000198752">
    <property type="component" value="Unassembled WGS sequence"/>
</dbReference>
<dbReference type="Gene3D" id="3.40.50.850">
    <property type="entry name" value="Isochorismatase-like"/>
    <property type="match status" value="1"/>
</dbReference>
<dbReference type="EMBL" id="FOOY01000030">
    <property type="protein sequence ID" value="SFG92106.1"/>
    <property type="molecule type" value="Genomic_DNA"/>
</dbReference>
<accession>A0A1I2VWL5</accession>
<sequence length="51" mass="5660">MNKDKTALVVIDLQNGIVNSQRAPYTGAQVVEKTTKLVNAFSKNGFRYCIN</sequence>
<dbReference type="AlphaFoldDB" id="A0A1I2VWL5"/>
<keyword evidence="3" id="KW-1185">Reference proteome</keyword>
<dbReference type="InterPro" id="IPR000868">
    <property type="entry name" value="Isochorismatase-like_dom"/>
</dbReference>
<evidence type="ECO:0000313" key="3">
    <source>
        <dbReference type="Proteomes" id="UP000198752"/>
    </source>
</evidence>
<proteinExistence type="predicted"/>
<dbReference type="SUPFAM" id="SSF52499">
    <property type="entry name" value="Isochorismatase-like hydrolases"/>
    <property type="match status" value="1"/>
</dbReference>